<organism evidence="1 2">
    <name type="scientific">Parascaris univalens</name>
    <name type="common">Nematode worm</name>
    <dbReference type="NCBI Taxonomy" id="6257"/>
    <lineage>
        <taxon>Eukaryota</taxon>
        <taxon>Metazoa</taxon>
        <taxon>Ecdysozoa</taxon>
        <taxon>Nematoda</taxon>
        <taxon>Chromadorea</taxon>
        <taxon>Rhabditida</taxon>
        <taxon>Spirurina</taxon>
        <taxon>Ascaridomorpha</taxon>
        <taxon>Ascaridoidea</taxon>
        <taxon>Ascarididae</taxon>
        <taxon>Parascaris</taxon>
    </lineage>
</organism>
<dbReference type="Proteomes" id="UP000887569">
    <property type="component" value="Unplaced"/>
</dbReference>
<proteinExistence type="predicted"/>
<dbReference type="AlphaFoldDB" id="A0A915BAR0"/>
<accession>A0A915BAR0</accession>
<reference evidence="2" key="1">
    <citation type="submission" date="2022-11" db="UniProtKB">
        <authorList>
            <consortium name="WormBaseParasite"/>
        </authorList>
    </citation>
    <scope>IDENTIFICATION</scope>
</reference>
<name>A0A915BAR0_PARUN</name>
<protein>
    <submittedName>
        <fullName evidence="2">Uncharacterized protein</fullName>
    </submittedName>
</protein>
<evidence type="ECO:0000313" key="2">
    <source>
        <dbReference type="WBParaSite" id="PgR030_g097_t01"/>
    </source>
</evidence>
<sequence>MTVLWTKILHLPLYDTSEFELGEPGFLNGKQEGGEEAMVTWLNVTGLSVFVSITIAFSQRRPVNEEEFLGGTISGSPVIAVVHGDSGPVKGDEIQMKDSESLSTGLTPFQPLLHSSQNLAVTAQRS</sequence>
<keyword evidence="1" id="KW-1185">Reference proteome</keyword>
<dbReference type="WBParaSite" id="PgR030_g097_t01">
    <property type="protein sequence ID" value="PgR030_g097_t01"/>
    <property type="gene ID" value="PgR030_g097"/>
</dbReference>
<evidence type="ECO:0000313" key="1">
    <source>
        <dbReference type="Proteomes" id="UP000887569"/>
    </source>
</evidence>